<dbReference type="Proteomes" id="UP001162029">
    <property type="component" value="Unassembled WGS sequence"/>
</dbReference>
<reference evidence="1" key="1">
    <citation type="submission" date="2022-12" db="EMBL/GenBank/DDBJ databases">
        <authorList>
            <person name="Webb A."/>
        </authorList>
    </citation>
    <scope>NUCLEOTIDE SEQUENCE</scope>
    <source>
        <strain evidence="1">Pd1</strain>
    </source>
</reference>
<gene>
    <name evidence="1" type="ORF">PDE001_LOCUS2789</name>
</gene>
<comment type="caution">
    <text evidence="1">The sequence shown here is derived from an EMBL/GenBank/DDBJ whole genome shotgun (WGS) entry which is preliminary data.</text>
</comment>
<accession>A0AAV0TJD4</accession>
<evidence type="ECO:0000313" key="1">
    <source>
        <dbReference type="EMBL" id="CAI5722934.1"/>
    </source>
</evidence>
<name>A0AAV0TJD4_9STRA</name>
<dbReference type="EMBL" id="CANTFM010000482">
    <property type="protein sequence ID" value="CAI5722934.1"/>
    <property type="molecule type" value="Genomic_DNA"/>
</dbReference>
<sequence>MRNFNFLNPGGEKFFQLWDPFTTSEYVQFIGKEGGINITKYSRFAIFAWPAVRHEENMLNVLSAEHAVEDLASRKPVSATELRTFLDAASAKLGWGVEDRGRRGAMASIRFCRSFLNLLVDVGDPELAKLFLSKFCPRLGKQRENASLIPGFIKIASTFSWDDVGEALLDVLGTELPEYDYEENPGDSAVELLLRVAAGLNDGAPRQALLAKALEKIVLHSSTAAEALWSHAIRLGDSQSFDMVTSKLEKMEPSELGPFGNVLAQHGSDFESESEQFALLSRIAAKRVEWLKGEIEELDKLSKTFSWEMPYAVYYECKEIVEFLRGPQQSMTLRGVNSDEPFIKLRKAKEFAATCNQERIPESSYIAKASESEGEEPHVTITKTREWHANSQENLARYKEEMTKLSDIYKSQWT</sequence>
<organism evidence="1 2">
    <name type="scientific">Peronospora destructor</name>
    <dbReference type="NCBI Taxonomy" id="86335"/>
    <lineage>
        <taxon>Eukaryota</taxon>
        <taxon>Sar</taxon>
        <taxon>Stramenopiles</taxon>
        <taxon>Oomycota</taxon>
        <taxon>Peronosporomycetes</taxon>
        <taxon>Peronosporales</taxon>
        <taxon>Peronosporaceae</taxon>
        <taxon>Peronospora</taxon>
    </lineage>
</organism>
<keyword evidence="2" id="KW-1185">Reference proteome</keyword>
<protein>
    <submittedName>
        <fullName evidence="1">Uncharacterized protein</fullName>
    </submittedName>
</protein>
<proteinExistence type="predicted"/>
<dbReference type="AlphaFoldDB" id="A0AAV0TJD4"/>
<evidence type="ECO:0000313" key="2">
    <source>
        <dbReference type="Proteomes" id="UP001162029"/>
    </source>
</evidence>